<proteinExistence type="predicted"/>
<name>A0ABN9S735_9DINO</name>
<evidence type="ECO:0000313" key="1">
    <source>
        <dbReference type="EMBL" id="CAK0827651.1"/>
    </source>
</evidence>
<keyword evidence="2" id="KW-1185">Reference proteome</keyword>
<organism evidence="1 2">
    <name type="scientific">Prorocentrum cordatum</name>
    <dbReference type="NCBI Taxonomy" id="2364126"/>
    <lineage>
        <taxon>Eukaryota</taxon>
        <taxon>Sar</taxon>
        <taxon>Alveolata</taxon>
        <taxon>Dinophyceae</taxon>
        <taxon>Prorocentrales</taxon>
        <taxon>Prorocentraceae</taxon>
        <taxon>Prorocentrum</taxon>
    </lineage>
</organism>
<protein>
    <recommendedName>
        <fullName evidence="3">Phospholipase B-like</fullName>
    </recommendedName>
</protein>
<reference evidence="1" key="1">
    <citation type="submission" date="2023-10" db="EMBL/GenBank/DDBJ databases">
        <authorList>
            <person name="Chen Y."/>
            <person name="Shah S."/>
            <person name="Dougan E. K."/>
            <person name="Thang M."/>
            <person name="Chan C."/>
        </authorList>
    </citation>
    <scope>NUCLEOTIDE SEQUENCE [LARGE SCALE GENOMIC DNA]</scope>
</reference>
<evidence type="ECO:0000313" key="2">
    <source>
        <dbReference type="Proteomes" id="UP001189429"/>
    </source>
</evidence>
<gene>
    <name evidence="1" type="ORF">PCOR1329_LOCUS27133</name>
</gene>
<comment type="caution">
    <text evidence="1">The sequence shown here is derived from an EMBL/GenBank/DDBJ whole genome shotgun (WGS) entry which is preliminary data.</text>
</comment>
<dbReference type="Proteomes" id="UP001189429">
    <property type="component" value="Unassembled WGS sequence"/>
</dbReference>
<sequence>MSRFRMNLNAYSGSNNSFADQRNWGCLDEFWHMAALYGPIGQVDRAQEKVVDLPLFVGAPLRVSASPGWQGECDTFVLWSHHLHAPGNNPFLKLYSSLDPKSVPHGGNFARPGWWDTITTVGLKAIRDSSFLFVRSPPAASLAARRFRS</sequence>
<evidence type="ECO:0008006" key="3">
    <source>
        <dbReference type="Google" id="ProtNLM"/>
    </source>
</evidence>
<accession>A0ABN9S735</accession>
<dbReference type="EMBL" id="CAUYUJ010009780">
    <property type="protein sequence ID" value="CAK0827651.1"/>
    <property type="molecule type" value="Genomic_DNA"/>
</dbReference>
<feature type="non-terminal residue" evidence="1">
    <location>
        <position position="149"/>
    </location>
</feature>